<dbReference type="Pfam" id="PF07690">
    <property type="entry name" value="MFS_1"/>
    <property type="match status" value="2"/>
</dbReference>
<feature type="transmembrane region" description="Helical" evidence="6">
    <location>
        <begin position="240"/>
        <end position="258"/>
    </location>
</feature>
<evidence type="ECO:0000256" key="3">
    <source>
        <dbReference type="ARBA" id="ARBA00022692"/>
    </source>
</evidence>
<dbReference type="RefSeq" id="WP_007042294.1">
    <property type="nucleotide sequence ID" value="NZ_AFWT01000032.1"/>
</dbReference>
<feature type="transmembrane region" description="Helical" evidence="6">
    <location>
        <begin position="176"/>
        <end position="195"/>
    </location>
</feature>
<dbReference type="GO" id="GO:0022857">
    <property type="term" value="F:transmembrane transporter activity"/>
    <property type="evidence" value="ECO:0007669"/>
    <property type="project" value="InterPro"/>
</dbReference>
<feature type="transmembrane region" description="Helical" evidence="6">
    <location>
        <begin position="85"/>
        <end position="106"/>
    </location>
</feature>
<dbReference type="GO" id="GO:0016020">
    <property type="term" value="C:membrane"/>
    <property type="evidence" value="ECO:0007669"/>
    <property type="project" value="UniProtKB-SubCell"/>
</dbReference>
<feature type="domain" description="Major facilitator superfamily (MFS) profile" evidence="7">
    <location>
        <begin position="21"/>
        <end position="482"/>
    </location>
</feature>
<dbReference type="EMBL" id="AFWT01000032">
    <property type="protein sequence ID" value="EGV28687.1"/>
    <property type="molecule type" value="Genomic_DNA"/>
</dbReference>
<dbReference type="STRING" id="765913.ThidrDRAFT_3581"/>
<dbReference type="SUPFAM" id="SSF103473">
    <property type="entry name" value="MFS general substrate transporter"/>
    <property type="match status" value="1"/>
</dbReference>
<reference evidence="8 9" key="1">
    <citation type="submission" date="2011-06" db="EMBL/GenBank/DDBJ databases">
        <title>The draft genome of Thiorhodococcus drewsii AZ1.</title>
        <authorList>
            <consortium name="US DOE Joint Genome Institute (JGI-PGF)"/>
            <person name="Lucas S."/>
            <person name="Han J."/>
            <person name="Lapidus A."/>
            <person name="Cheng J.-F."/>
            <person name="Goodwin L."/>
            <person name="Pitluck S."/>
            <person name="Peters L."/>
            <person name="Land M.L."/>
            <person name="Hauser L."/>
            <person name="Vogl K."/>
            <person name="Liu Z."/>
            <person name="Imhoff J."/>
            <person name="Thiel V."/>
            <person name="Frigaard N.-U."/>
            <person name="Bryant D.A."/>
            <person name="Woyke T.J."/>
        </authorList>
    </citation>
    <scope>NUCLEOTIDE SEQUENCE [LARGE SCALE GENOMIC DNA]</scope>
    <source>
        <strain evidence="8 9">AZ1</strain>
    </source>
</reference>
<dbReference type="Gene3D" id="1.20.1720.10">
    <property type="entry name" value="Multidrug resistance protein D"/>
    <property type="match status" value="1"/>
</dbReference>
<dbReference type="PANTHER" id="PTHR42718:SF9">
    <property type="entry name" value="MAJOR FACILITATOR SUPERFAMILY MULTIDRUG TRANSPORTER MFSC"/>
    <property type="match status" value="1"/>
</dbReference>
<keyword evidence="3 6" id="KW-0812">Transmembrane</keyword>
<feature type="transmembrane region" description="Helical" evidence="6">
    <location>
        <begin position="348"/>
        <end position="367"/>
    </location>
</feature>
<dbReference type="InterPro" id="IPR036259">
    <property type="entry name" value="MFS_trans_sf"/>
</dbReference>
<feature type="transmembrane region" description="Helical" evidence="6">
    <location>
        <begin position="145"/>
        <end position="170"/>
    </location>
</feature>
<dbReference type="eggNOG" id="COG2814">
    <property type="taxonomic scope" value="Bacteria"/>
</dbReference>
<dbReference type="Gene3D" id="1.20.1250.20">
    <property type="entry name" value="MFS general substrate transporter like domains"/>
    <property type="match status" value="1"/>
</dbReference>
<feature type="transmembrane region" description="Helical" evidence="6">
    <location>
        <begin position="20"/>
        <end position="39"/>
    </location>
</feature>
<keyword evidence="2" id="KW-0813">Transport</keyword>
<evidence type="ECO:0000259" key="7">
    <source>
        <dbReference type="PROSITE" id="PS50850"/>
    </source>
</evidence>
<evidence type="ECO:0000256" key="2">
    <source>
        <dbReference type="ARBA" id="ARBA00022448"/>
    </source>
</evidence>
<protein>
    <submittedName>
        <fullName evidence="8">Major facilitator superfamily MFS_1</fullName>
    </submittedName>
</protein>
<dbReference type="AlphaFoldDB" id="G2E5L8"/>
<sequence>MTDSSTQSAGNHDGLANKWLLLVMGQIGIFMCTFDSGVVNLALPVIREEFGTSLDTIKWVAVAYTATAALALPTAAYLGRRFGVVRVYIIGQLLFTIGSVACGLAENLTLLILLRVMAALGASIILALDKVIMLAAFPRRLHGRALGLSGSTFAVGILVGLAAGGILIHLWGWRSIFLINLPFGIIMIALGLRHLRAKDLGLQKLEQISFDWKGLVWAGAALGLLVFTVSNLLEQGDFELWTNLALVVATVFAIRHWLTHELGSTESFLNLHLLKTAPLAYNFSNAFTIRVVMGSVNFIIPFYLQYTLALSPFQAGLALSTGAIAMGLLGPFAGGWSDRYGMQQISRIGITAMAVAICAYAFLPPVVTAESFGFVLGALIVGQFISGSGSVFFSAANTNSCLHSVQPNRWGTVSSLQSVTLMAGTALGSTLAADLVGVWGLQGQDASQGALGEGFPPDALMLLFGVGGLSLVLLSAIGWMRKNLSPAVS</sequence>
<keyword evidence="5 6" id="KW-0472">Membrane</keyword>
<feature type="transmembrane region" description="Helical" evidence="6">
    <location>
        <begin position="279"/>
        <end position="304"/>
    </location>
</feature>
<evidence type="ECO:0000256" key="6">
    <source>
        <dbReference type="SAM" id="Phobius"/>
    </source>
</evidence>
<dbReference type="CDD" id="cd17321">
    <property type="entry name" value="MFS_MMR_MDR_like"/>
    <property type="match status" value="1"/>
</dbReference>
<feature type="transmembrane region" description="Helical" evidence="6">
    <location>
        <begin position="459"/>
        <end position="480"/>
    </location>
</feature>
<dbReference type="InterPro" id="IPR011701">
    <property type="entry name" value="MFS"/>
</dbReference>
<feature type="transmembrane region" description="Helical" evidence="6">
    <location>
        <begin position="316"/>
        <end position="336"/>
    </location>
</feature>
<dbReference type="PATRIC" id="fig|765913.3.peg.3650"/>
<dbReference type="PANTHER" id="PTHR42718">
    <property type="entry name" value="MAJOR FACILITATOR SUPERFAMILY MULTIDRUG TRANSPORTER MFSC"/>
    <property type="match status" value="1"/>
</dbReference>
<dbReference type="InterPro" id="IPR020846">
    <property type="entry name" value="MFS_dom"/>
</dbReference>
<proteinExistence type="predicted"/>
<feature type="transmembrane region" description="Helical" evidence="6">
    <location>
        <begin position="59"/>
        <end position="78"/>
    </location>
</feature>
<accession>G2E5L8</accession>
<name>G2E5L8_9GAMM</name>
<feature type="transmembrane region" description="Helical" evidence="6">
    <location>
        <begin position="112"/>
        <end position="133"/>
    </location>
</feature>
<feature type="transmembrane region" description="Helical" evidence="6">
    <location>
        <begin position="215"/>
        <end position="234"/>
    </location>
</feature>
<comment type="subcellular location">
    <subcellularLocation>
        <location evidence="1">Membrane</location>
        <topology evidence="1">Multi-pass membrane protein</topology>
    </subcellularLocation>
</comment>
<dbReference type="OrthoDB" id="9812221at2"/>
<evidence type="ECO:0000313" key="9">
    <source>
        <dbReference type="Proteomes" id="UP000004200"/>
    </source>
</evidence>
<evidence type="ECO:0000256" key="5">
    <source>
        <dbReference type="ARBA" id="ARBA00023136"/>
    </source>
</evidence>
<dbReference type="Proteomes" id="UP000004200">
    <property type="component" value="Unassembled WGS sequence"/>
</dbReference>
<evidence type="ECO:0000256" key="1">
    <source>
        <dbReference type="ARBA" id="ARBA00004141"/>
    </source>
</evidence>
<dbReference type="PROSITE" id="PS50850">
    <property type="entry name" value="MFS"/>
    <property type="match status" value="1"/>
</dbReference>
<comment type="caution">
    <text evidence="8">The sequence shown here is derived from an EMBL/GenBank/DDBJ whole genome shotgun (WGS) entry which is preliminary data.</text>
</comment>
<gene>
    <name evidence="8" type="ORF">ThidrDRAFT_3581</name>
</gene>
<organism evidence="8 9">
    <name type="scientific">Thiorhodococcus drewsii AZ1</name>
    <dbReference type="NCBI Taxonomy" id="765913"/>
    <lineage>
        <taxon>Bacteria</taxon>
        <taxon>Pseudomonadati</taxon>
        <taxon>Pseudomonadota</taxon>
        <taxon>Gammaproteobacteria</taxon>
        <taxon>Chromatiales</taxon>
        <taxon>Chromatiaceae</taxon>
        <taxon>Thiorhodococcus</taxon>
    </lineage>
</organism>
<evidence type="ECO:0000256" key="4">
    <source>
        <dbReference type="ARBA" id="ARBA00022989"/>
    </source>
</evidence>
<evidence type="ECO:0000313" key="8">
    <source>
        <dbReference type="EMBL" id="EGV28687.1"/>
    </source>
</evidence>
<keyword evidence="9" id="KW-1185">Reference proteome</keyword>
<keyword evidence="4 6" id="KW-1133">Transmembrane helix</keyword>
<feature type="transmembrane region" description="Helical" evidence="6">
    <location>
        <begin position="373"/>
        <end position="395"/>
    </location>
</feature>